<comment type="caution">
    <text evidence="2">The sequence shown here is derived from an EMBL/GenBank/DDBJ whole genome shotgun (WGS) entry which is preliminary data.</text>
</comment>
<feature type="region of interest" description="Disordered" evidence="1">
    <location>
        <begin position="60"/>
        <end position="258"/>
    </location>
</feature>
<evidence type="ECO:0000313" key="2">
    <source>
        <dbReference type="EMBL" id="TKA83139.1"/>
    </source>
</evidence>
<dbReference type="Proteomes" id="UP000309340">
    <property type="component" value="Unassembled WGS sequence"/>
</dbReference>
<accession>A0A4V5NIH9</accession>
<reference evidence="2 3" key="1">
    <citation type="submission" date="2017-03" db="EMBL/GenBank/DDBJ databases">
        <title>Genomes of endolithic fungi from Antarctica.</title>
        <authorList>
            <person name="Coleine C."/>
            <person name="Masonjones S."/>
            <person name="Stajich J.E."/>
        </authorList>
    </citation>
    <scope>NUCLEOTIDE SEQUENCE [LARGE SCALE GENOMIC DNA]</scope>
    <source>
        <strain evidence="2 3">CCFEE 5184</strain>
    </source>
</reference>
<gene>
    <name evidence="2" type="ORF">B0A55_00874</name>
</gene>
<protein>
    <submittedName>
        <fullName evidence="2">Uncharacterized protein</fullName>
    </submittedName>
</protein>
<dbReference type="EMBL" id="NAJQ01000016">
    <property type="protein sequence ID" value="TKA83139.1"/>
    <property type="molecule type" value="Genomic_DNA"/>
</dbReference>
<feature type="compositionally biased region" description="Basic and acidic residues" evidence="1">
    <location>
        <begin position="247"/>
        <end position="258"/>
    </location>
</feature>
<name>A0A4V5NIH9_9PEZI</name>
<feature type="compositionally biased region" description="Polar residues" evidence="1">
    <location>
        <begin position="179"/>
        <end position="193"/>
    </location>
</feature>
<evidence type="ECO:0000313" key="3">
    <source>
        <dbReference type="Proteomes" id="UP000309340"/>
    </source>
</evidence>
<keyword evidence="3" id="KW-1185">Reference proteome</keyword>
<dbReference type="AlphaFoldDB" id="A0A4V5NIH9"/>
<feature type="compositionally biased region" description="Low complexity" evidence="1">
    <location>
        <begin position="234"/>
        <end position="246"/>
    </location>
</feature>
<organism evidence="2 3">
    <name type="scientific">Friedmanniomyces simplex</name>
    <dbReference type="NCBI Taxonomy" id="329884"/>
    <lineage>
        <taxon>Eukaryota</taxon>
        <taxon>Fungi</taxon>
        <taxon>Dikarya</taxon>
        <taxon>Ascomycota</taxon>
        <taxon>Pezizomycotina</taxon>
        <taxon>Dothideomycetes</taxon>
        <taxon>Dothideomycetidae</taxon>
        <taxon>Mycosphaerellales</taxon>
        <taxon>Teratosphaeriaceae</taxon>
        <taxon>Friedmanniomyces</taxon>
    </lineage>
</organism>
<evidence type="ECO:0000256" key="1">
    <source>
        <dbReference type="SAM" id="MobiDB-lite"/>
    </source>
</evidence>
<sequence length="288" mass="31513">MPDSPTGQVAFTIPRKFDEAALQSLEPAHRMKILQQRACRINELICGIGDAEALSRAAWQNEKTRESAKKRASKGDSSTTGGTPSEDRSEKRRRASSVSPVAAPETRDATPPAPARPLTRLRLRKRSSLTPDALSGLRELPQRELEDGIGVRMEGREDMPTPTASARPESPEQRDPATLNEQAATADQQTGRSRTMKKEPAFQGKPLVDLSESDDDMKPQIKPESPNAAGLGGSSSAQTPPSQPAAERTEDDRAASRNQEDLKLRIRLMDLAHQKAELELELLRSMPL</sequence>
<proteinExistence type="predicted"/>